<dbReference type="InterPro" id="IPR014729">
    <property type="entry name" value="Rossmann-like_a/b/a_fold"/>
</dbReference>
<evidence type="ECO:0008006" key="3">
    <source>
        <dbReference type="Google" id="ProtNLM"/>
    </source>
</evidence>
<evidence type="ECO:0000313" key="1">
    <source>
        <dbReference type="EMBL" id="TXL62319.1"/>
    </source>
</evidence>
<comment type="caution">
    <text evidence="1">The sequence shown here is derived from an EMBL/GenBank/DDBJ whole genome shotgun (WGS) entry which is preliminary data.</text>
</comment>
<dbReference type="Gene3D" id="3.40.50.620">
    <property type="entry name" value="HUPs"/>
    <property type="match status" value="1"/>
</dbReference>
<dbReference type="SUPFAM" id="SSF52402">
    <property type="entry name" value="Adenine nucleotide alpha hydrolases-like"/>
    <property type="match status" value="1"/>
</dbReference>
<reference evidence="1 2" key="1">
    <citation type="submission" date="2019-06" db="EMBL/GenBank/DDBJ databases">
        <title>Aeromicrobium sp. nov., isolated from a maize field.</title>
        <authorList>
            <person name="Lin S.-Y."/>
            <person name="Tsai C.-F."/>
            <person name="Young C.-C."/>
        </authorList>
    </citation>
    <scope>NUCLEOTIDE SEQUENCE [LARGE SCALE GENOMIC DNA]</scope>
    <source>
        <strain evidence="1 2">CC-CFT486</strain>
    </source>
</reference>
<sequence length="363" mass="39617">MRDPVDEPTPAEIVTLIDDALLGHPALGSTAREHRATVPITGGWDSRLLAARAVSLFGPRDLRTITSAKHTLGETPDVTLGGRLAAHLNLPHVALFPPPDEAVDSLVEAYRVSNFETSSHAWLVPVARRLRSWHLPVIDGLAGDILLKNKAVSVSSLEARSGEPVREVHRAQFFKVPPSGVPGANGVDLMVELALPLVDTAYRAYEGLREEARVMMLAARTARVISLAPYGLLEPDAELVTPLAHPEVMAALLAVPWPKKTGGVFARSLLEAARPGLSDLPSTNDLVPPPTTGVSRWDLPDVLAWEDARLLELRERTGIPYERGQVGELLHPRKAQWRQGLLLLALWLETYGHRLTCTAAPWW</sequence>
<accession>A0A5C8NKM7</accession>
<dbReference type="EMBL" id="VDUX01000002">
    <property type="protein sequence ID" value="TXL62319.1"/>
    <property type="molecule type" value="Genomic_DNA"/>
</dbReference>
<organism evidence="1 2">
    <name type="scientific">Aeromicrobium terrae</name>
    <dbReference type="NCBI Taxonomy" id="2498846"/>
    <lineage>
        <taxon>Bacteria</taxon>
        <taxon>Bacillati</taxon>
        <taxon>Actinomycetota</taxon>
        <taxon>Actinomycetes</taxon>
        <taxon>Propionibacteriales</taxon>
        <taxon>Nocardioidaceae</taxon>
        <taxon>Aeromicrobium</taxon>
    </lineage>
</organism>
<proteinExistence type="predicted"/>
<evidence type="ECO:0000313" key="2">
    <source>
        <dbReference type="Proteomes" id="UP000321571"/>
    </source>
</evidence>
<protein>
    <recommendedName>
        <fullName evidence="3">Asparagine synthetase domain-containing protein</fullName>
    </recommendedName>
</protein>
<dbReference type="RefSeq" id="WP_147684882.1">
    <property type="nucleotide sequence ID" value="NZ_VDUX01000002.1"/>
</dbReference>
<dbReference type="OrthoDB" id="3545397at2"/>
<name>A0A5C8NKM7_9ACTN</name>
<gene>
    <name evidence="1" type="ORF">FHP06_06400</name>
</gene>
<dbReference type="Proteomes" id="UP000321571">
    <property type="component" value="Unassembled WGS sequence"/>
</dbReference>
<dbReference type="AlphaFoldDB" id="A0A5C8NKM7"/>
<keyword evidence="2" id="KW-1185">Reference proteome</keyword>